<reference evidence="7" key="1">
    <citation type="journal article" date="2020" name="bioRxiv">
        <title>Comparative genomics of Chlamydomonas.</title>
        <authorList>
            <person name="Craig R.J."/>
            <person name="Hasan A.R."/>
            <person name="Ness R.W."/>
            <person name="Keightley P.D."/>
        </authorList>
    </citation>
    <scope>NUCLEOTIDE SEQUENCE</scope>
    <source>
        <strain evidence="7">CCAP 11/70</strain>
    </source>
</reference>
<feature type="region of interest" description="Disordered" evidence="5">
    <location>
        <begin position="43"/>
        <end position="79"/>
    </location>
</feature>
<name>A0A836BQL0_9CHLO</name>
<evidence type="ECO:0000256" key="5">
    <source>
        <dbReference type="SAM" id="MobiDB-lite"/>
    </source>
</evidence>
<keyword evidence="3 6" id="KW-1133">Transmembrane helix</keyword>
<evidence type="ECO:0000256" key="6">
    <source>
        <dbReference type="SAM" id="Phobius"/>
    </source>
</evidence>
<comment type="subcellular location">
    <subcellularLocation>
        <location evidence="1">Endomembrane system</location>
        <topology evidence="1">Multi-pass membrane protein</topology>
    </subcellularLocation>
</comment>
<evidence type="ECO:0000313" key="8">
    <source>
        <dbReference type="Proteomes" id="UP000612055"/>
    </source>
</evidence>
<feature type="transmembrane region" description="Helical" evidence="6">
    <location>
        <begin position="90"/>
        <end position="109"/>
    </location>
</feature>
<dbReference type="Proteomes" id="UP000612055">
    <property type="component" value="Unassembled WGS sequence"/>
</dbReference>
<evidence type="ECO:0000256" key="2">
    <source>
        <dbReference type="ARBA" id="ARBA00022692"/>
    </source>
</evidence>
<evidence type="ECO:0000256" key="3">
    <source>
        <dbReference type="ARBA" id="ARBA00022989"/>
    </source>
</evidence>
<feature type="compositionally biased region" description="Basic and acidic residues" evidence="5">
    <location>
        <begin position="67"/>
        <end position="77"/>
    </location>
</feature>
<dbReference type="AlphaFoldDB" id="A0A836BQL0"/>
<feature type="transmembrane region" description="Helical" evidence="6">
    <location>
        <begin position="317"/>
        <end position="339"/>
    </location>
</feature>
<evidence type="ECO:0000256" key="4">
    <source>
        <dbReference type="ARBA" id="ARBA00023136"/>
    </source>
</evidence>
<gene>
    <name evidence="7" type="ORF">HYH03_017273</name>
</gene>
<sequence length="361" mass="39498">MELLWSMPASQLQSYLVLLLSALTSAYITVARPTILHIEHHDPEDLDHHEPQPGEARANGEGGKGAEAPHPHQREKCPPATLYEAGTSGLVPTAALLAYRALMAAYIGGMGANQLRNMGTYCLKFYTIWNWWLLAAYFTLAALASWTCLCAERAESSRGPNRQPPTANGKAAASANGGDGGAEGSAARLPPAPLRAATGLSRWCHALFMTNSATVIIVDAVCWGVLYPMLKNGPQSAETQRIIQRLLLSYTSYNQHGFNALFIFTDLFLNRHRLAFHAVGPLGLWSLAYGAWAHVWHAISGRWLYPFLDTSKPWAPVAYFGLYVVHWAAFGLVALLFKAKAALYRRRRRGAAGAELKSKAE</sequence>
<protein>
    <submittedName>
        <fullName evidence="7">Uncharacterized protein</fullName>
    </submittedName>
</protein>
<dbReference type="GO" id="GO:0016020">
    <property type="term" value="C:membrane"/>
    <property type="evidence" value="ECO:0007669"/>
    <property type="project" value="InterPro"/>
</dbReference>
<dbReference type="InterPro" id="IPR006838">
    <property type="entry name" value="ADTRP_AIG1"/>
</dbReference>
<dbReference type="GO" id="GO:0012505">
    <property type="term" value="C:endomembrane system"/>
    <property type="evidence" value="ECO:0007669"/>
    <property type="project" value="UniProtKB-SubCell"/>
</dbReference>
<feature type="compositionally biased region" description="Basic and acidic residues" evidence="5">
    <location>
        <begin position="43"/>
        <end position="52"/>
    </location>
</feature>
<organism evidence="7 8">
    <name type="scientific">Edaphochlamys debaryana</name>
    <dbReference type="NCBI Taxonomy" id="47281"/>
    <lineage>
        <taxon>Eukaryota</taxon>
        <taxon>Viridiplantae</taxon>
        <taxon>Chlorophyta</taxon>
        <taxon>core chlorophytes</taxon>
        <taxon>Chlorophyceae</taxon>
        <taxon>CS clade</taxon>
        <taxon>Chlamydomonadales</taxon>
        <taxon>Chlamydomonadales incertae sedis</taxon>
        <taxon>Edaphochlamys</taxon>
    </lineage>
</organism>
<feature type="transmembrane region" description="Helical" evidence="6">
    <location>
        <begin position="274"/>
        <end position="297"/>
    </location>
</feature>
<keyword evidence="8" id="KW-1185">Reference proteome</keyword>
<dbReference type="PANTHER" id="PTHR12242:SF22">
    <property type="entry name" value="OS02G0130600 PROTEIN"/>
    <property type="match status" value="1"/>
</dbReference>
<dbReference type="PANTHER" id="PTHR12242">
    <property type="entry name" value="OS02G0130600 PROTEIN-RELATED"/>
    <property type="match status" value="1"/>
</dbReference>
<dbReference type="EMBL" id="JAEHOE010000163">
    <property type="protein sequence ID" value="KAG2483879.1"/>
    <property type="molecule type" value="Genomic_DNA"/>
</dbReference>
<feature type="compositionally biased region" description="Low complexity" evidence="5">
    <location>
        <begin position="167"/>
        <end position="176"/>
    </location>
</feature>
<dbReference type="Pfam" id="PF04750">
    <property type="entry name" value="Far-17a_AIG1"/>
    <property type="match status" value="1"/>
</dbReference>
<feature type="region of interest" description="Disordered" evidence="5">
    <location>
        <begin position="156"/>
        <end position="186"/>
    </location>
</feature>
<keyword evidence="4 6" id="KW-0472">Membrane</keyword>
<dbReference type="OrthoDB" id="419711at2759"/>
<feature type="transmembrane region" description="Helical" evidence="6">
    <location>
        <begin position="12"/>
        <end position="30"/>
    </location>
</feature>
<comment type="caution">
    <text evidence="7">The sequence shown here is derived from an EMBL/GenBank/DDBJ whole genome shotgun (WGS) entry which is preliminary data.</text>
</comment>
<feature type="transmembrane region" description="Helical" evidence="6">
    <location>
        <begin position="129"/>
        <end position="149"/>
    </location>
</feature>
<keyword evidence="2 6" id="KW-0812">Transmembrane</keyword>
<accession>A0A836BQL0</accession>
<evidence type="ECO:0000313" key="7">
    <source>
        <dbReference type="EMBL" id="KAG2483879.1"/>
    </source>
</evidence>
<evidence type="ECO:0000256" key="1">
    <source>
        <dbReference type="ARBA" id="ARBA00004127"/>
    </source>
</evidence>
<proteinExistence type="predicted"/>